<gene>
    <name evidence="1" type="ORF">RHMOL_Rhmol05G0119200</name>
</gene>
<sequence length="94" mass="10870">MKILRVWHHIPIHVPSKRQNHESMISSRSSSKFLSSKLSLRVGDRGFDIKLKMSKFHTSLQKICIINLRSWVEGALRFLDFILFGSHTHLLSSA</sequence>
<dbReference type="EMBL" id="CM046392">
    <property type="protein sequence ID" value="KAI8554708.1"/>
    <property type="molecule type" value="Genomic_DNA"/>
</dbReference>
<dbReference type="Proteomes" id="UP001062846">
    <property type="component" value="Chromosome 5"/>
</dbReference>
<name>A0ACC0NQE3_RHOML</name>
<organism evidence="1 2">
    <name type="scientific">Rhododendron molle</name>
    <name type="common">Chinese azalea</name>
    <name type="synonym">Azalea mollis</name>
    <dbReference type="NCBI Taxonomy" id="49168"/>
    <lineage>
        <taxon>Eukaryota</taxon>
        <taxon>Viridiplantae</taxon>
        <taxon>Streptophyta</taxon>
        <taxon>Embryophyta</taxon>
        <taxon>Tracheophyta</taxon>
        <taxon>Spermatophyta</taxon>
        <taxon>Magnoliopsida</taxon>
        <taxon>eudicotyledons</taxon>
        <taxon>Gunneridae</taxon>
        <taxon>Pentapetalae</taxon>
        <taxon>asterids</taxon>
        <taxon>Ericales</taxon>
        <taxon>Ericaceae</taxon>
        <taxon>Ericoideae</taxon>
        <taxon>Rhodoreae</taxon>
        <taxon>Rhododendron</taxon>
    </lineage>
</organism>
<evidence type="ECO:0000313" key="2">
    <source>
        <dbReference type="Proteomes" id="UP001062846"/>
    </source>
</evidence>
<comment type="caution">
    <text evidence="1">The sequence shown here is derived from an EMBL/GenBank/DDBJ whole genome shotgun (WGS) entry which is preliminary data.</text>
</comment>
<accession>A0ACC0NQE3</accession>
<proteinExistence type="predicted"/>
<reference evidence="1" key="1">
    <citation type="submission" date="2022-02" db="EMBL/GenBank/DDBJ databases">
        <title>Plant Genome Project.</title>
        <authorList>
            <person name="Zhang R.-G."/>
        </authorList>
    </citation>
    <scope>NUCLEOTIDE SEQUENCE</scope>
    <source>
        <strain evidence="1">AT1</strain>
    </source>
</reference>
<keyword evidence="2" id="KW-1185">Reference proteome</keyword>
<evidence type="ECO:0000313" key="1">
    <source>
        <dbReference type="EMBL" id="KAI8554708.1"/>
    </source>
</evidence>
<protein>
    <submittedName>
        <fullName evidence="1">Uncharacterized protein</fullName>
    </submittedName>
</protein>